<comment type="subcellular location">
    <subcellularLocation>
        <location evidence="6">Cytoplasm</location>
    </subcellularLocation>
</comment>
<dbReference type="InterPro" id="IPR016153">
    <property type="entry name" value="Heat_shock_Hsp33_N"/>
</dbReference>
<evidence type="ECO:0000256" key="4">
    <source>
        <dbReference type="ARBA" id="ARBA00023186"/>
    </source>
</evidence>
<dbReference type="HAMAP" id="MF_00117">
    <property type="entry name" value="HslO"/>
    <property type="match status" value="1"/>
</dbReference>
<dbReference type="Gene3D" id="3.90.1280.10">
    <property type="entry name" value="HSP33 redox switch-like"/>
    <property type="match status" value="1"/>
</dbReference>
<dbReference type="InterPro" id="IPR016154">
    <property type="entry name" value="Heat_shock_Hsp33_C"/>
</dbReference>
<reference evidence="8" key="1">
    <citation type="submission" date="2015-07" db="EMBL/GenBank/DDBJ databases">
        <authorList>
            <consortium name="Consortium for Microbial Forensics and Genomics (microFORGE)"/>
            <person name="Knight B.M."/>
            <person name="Roberts D.P."/>
            <person name="Lin D."/>
            <person name="Hari K."/>
            <person name="Fletcher J."/>
            <person name="Melcher U."/>
            <person name="Blagden T."/>
            <person name="Winegar R.A."/>
        </authorList>
    </citation>
    <scope>NUCLEOTIDE SEQUENCE [LARGE SCALE GENOMIC DNA]</scope>
    <source>
        <strain evidence="8">DSM 23493</strain>
    </source>
</reference>
<dbReference type="GO" id="GO:0005737">
    <property type="term" value="C:cytoplasm"/>
    <property type="evidence" value="ECO:0007669"/>
    <property type="project" value="UniProtKB-SubCell"/>
</dbReference>
<dbReference type="AlphaFoldDB" id="A0A0K9F1T6"/>
<dbReference type="GeneID" id="96600976"/>
<dbReference type="PANTHER" id="PTHR30111:SF1">
    <property type="entry name" value="33 KDA CHAPERONIN"/>
    <property type="match status" value="1"/>
</dbReference>
<proteinExistence type="inferred from homology"/>
<dbReference type="SUPFAM" id="SSF118352">
    <property type="entry name" value="HSP33 redox switch-like"/>
    <property type="match status" value="1"/>
</dbReference>
<comment type="PTM">
    <text evidence="6">Under oxidizing conditions two disulfide bonds are formed involving the reactive cysteines. Under reducing conditions zinc is bound to the reactive cysteines and the protein is inactive.</text>
</comment>
<accession>A0A0K9F1T6</accession>
<dbReference type="PANTHER" id="PTHR30111">
    <property type="entry name" value="33 KDA CHAPERONIN"/>
    <property type="match status" value="1"/>
</dbReference>
<dbReference type="PIRSF" id="PIRSF005261">
    <property type="entry name" value="Heat_shock_Hsp33"/>
    <property type="match status" value="1"/>
</dbReference>
<dbReference type="EMBL" id="LFXJ01000011">
    <property type="protein sequence ID" value="KMY28529.1"/>
    <property type="molecule type" value="Genomic_DNA"/>
</dbReference>
<dbReference type="RefSeq" id="WP_049668797.1">
    <property type="nucleotide sequence ID" value="NZ_LFXJ01000011.1"/>
</dbReference>
<feature type="disulfide bond" description="Redox-active" evidence="6">
    <location>
        <begin position="270"/>
        <end position="273"/>
    </location>
</feature>
<evidence type="ECO:0000256" key="2">
    <source>
        <dbReference type="ARBA" id="ARBA00022833"/>
    </source>
</evidence>
<dbReference type="OrthoDB" id="9776534at2"/>
<comment type="similarity">
    <text evidence="6">Belongs to the HSP33 family.</text>
</comment>
<name>A0A0K9F1T6_9BACI</name>
<feature type="disulfide bond" description="Redox-active" evidence="6">
    <location>
        <begin position="237"/>
        <end position="239"/>
    </location>
</feature>
<comment type="caution">
    <text evidence="7">The sequence shown here is derived from an EMBL/GenBank/DDBJ whole genome shotgun (WGS) entry which is preliminary data.</text>
</comment>
<dbReference type="GO" id="GO:0051082">
    <property type="term" value="F:unfolded protein binding"/>
    <property type="evidence" value="ECO:0007669"/>
    <property type="project" value="UniProtKB-UniRule"/>
</dbReference>
<evidence type="ECO:0000256" key="3">
    <source>
        <dbReference type="ARBA" id="ARBA00023157"/>
    </source>
</evidence>
<evidence type="ECO:0000256" key="1">
    <source>
        <dbReference type="ARBA" id="ARBA00022490"/>
    </source>
</evidence>
<keyword evidence="7" id="KW-0346">Stress response</keyword>
<keyword evidence="3 6" id="KW-1015">Disulfide bond</keyword>
<dbReference type="PATRIC" id="fig|582475.4.peg.5102"/>
<comment type="function">
    <text evidence="6">Redox regulated molecular chaperone. Protects both thermally unfolding and oxidatively damaged proteins from irreversible aggregation. Plays an important role in the bacterial defense system toward oxidative stress.</text>
</comment>
<evidence type="ECO:0000313" key="7">
    <source>
        <dbReference type="EMBL" id="KMY28529.1"/>
    </source>
</evidence>
<dbReference type="GO" id="GO:0044183">
    <property type="term" value="F:protein folding chaperone"/>
    <property type="evidence" value="ECO:0007669"/>
    <property type="project" value="TreeGrafter"/>
</dbReference>
<evidence type="ECO:0000256" key="5">
    <source>
        <dbReference type="ARBA" id="ARBA00023284"/>
    </source>
</evidence>
<dbReference type="GO" id="GO:0042026">
    <property type="term" value="P:protein refolding"/>
    <property type="evidence" value="ECO:0007669"/>
    <property type="project" value="TreeGrafter"/>
</dbReference>
<evidence type="ECO:0000256" key="6">
    <source>
        <dbReference type="HAMAP-Rule" id="MF_00117"/>
    </source>
</evidence>
<evidence type="ECO:0000313" key="8">
    <source>
        <dbReference type="Proteomes" id="UP000037326"/>
    </source>
</evidence>
<dbReference type="CDD" id="cd00498">
    <property type="entry name" value="Hsp33"/>
    <property type="match status" value="1"/>
</dbReference>
<dbReference type="NCBIfam" id="NF001033">
    <property type="entry name" value="PRK00114.1"/>
    <property type="match status" value="1"/>
</dbReference>
<protein>
    <recommendedName>
        <fullName evidence="6">33 kDa chaperonin</fullName>
    </recommendedName>
    <alternativeName>
        <fullName evidence="6">Heat shock protein 33 homolog</fullName>
        <shortName evidence="6">HSP33</shortName>
    </alternativeName>
</protein>
<gene>
    <name evidence="6" type="primary">hslO</name>
    <name evidence="7" type="ORF">ACZ11_22470</name>
</gene>
<dbReference type="SUPFAM" id="SSF64397">
    <property type="entry name" value="Hsp33 domain"/>
    <property type="match status" value="1"/>
</dbReference>
<dbReference type="Proteomes" id="UP000037326">
    <property type="component" value="Unassembled WGS sequence"/>
</dbReference>
<keyword evidence="1 6" id="KW-0963">Cytoplasm</keyword>
<keyword evidence="4 6" id="KW-0143">Chaperone</keyword>
<organism evidence="7 8">
    <name type="scientific">Lysinibacillus xylanilyticus</name>
    <dbReference type="NCBI Taxonomy" id="582475"/>
    <lineage>
        <taxon>Bacteria</taxon>
        <taxon>Bacillati</taxon>
        <taxon>Bacillota</taxon>
        <taxon>Bacilli</taxon>
        <taxon>Bacillales</taxon>
        <taxon>Bacillaceae</taxon>
        <taxon>Lysinibacillus</taxon>
    </lineage>
</organism>
<sequence>MKDYLVKALAYSGQVRAYAVNTTEVIGEAQRRHNTWPTASAALGRSMTASVMLGAMLKGEEKITVKINGGGPIGTILVDTNAKGEVRGYVSNPQTHFDLNEQGKLDVKRAVGTNGMLTVSKDIGLQQPFTGQIPIVSGEIGEDFTSYLFNSEQTSSAVGVGVLVNPDNTIQTAGGFIIQLMPGAEDEIISAIEERLKVIAPISSMIAEGMTPEQILEQVLGEGNVKVLEKIPVQFQCQCSEERVANAIISLGSEEIQDMIHTDGQAEANCHFCNETYHFTKEDLEELREAAV</sequence>
<dbReference type="Gene3D" id="3.55.30.10">
    <property type="entry name" value="Hsp33 domain"/>
    <property type="match status" value="1"/>
</dbReference>
<dbReference type="InterPro" id="IPR000397">
    <property type="entry name" value="Heat_shock_Hsp33"/>
</dbReference>
<dbReference type="Pfam" id="PF01430">
    <property type="entry name" value="HSP33"/>
    <property type="match status" value="1"/>
</dbReference>
<keyword evidence="2 6" id="KW-0862">Zinc</keyword>
<keyword evidence="5 6" id="KW-0676">Redox-active center</keyword>